<protein>
    <submittedName>
        <fullName evidence="1">Uncharacterized protein</fullName>
    </submittedName>
</protein>
<dbReference type="RefSeq" id="WP_279525076.1">
    <property type="nucleotide sequence ID" value="NZ_JARVII010000031.1"/>
</dbReference>
<dbReference type="EMBL" id="JARVII010000031">
    <property type="protein sequence ID" value="MDG9700341.1"/>
    <property type="molecule type" value="Genomic_DNA"/>
</dbReference>
<evidence type="ECO:0000313" key="2">
    <source>
        <dbReference type="Proteomes" id="UP001237156"/>
    </source>
</evidence>
<proteinExistence type="predicted"/>
<accession>A0AAW6RPG2</accession>
<dbReference type="Proteomes" id="UP001237156">
    <property type="component" value="Unassembled WGS sequence"/>
</dbReference>
<organism evidence="1 2">
    <name type="scientific">Ottowia cancrivicina</name>
    <dbReference type="NCBI Taxonomy" id="3040346"/>
    <lineage>
        <taxon>Bacteria</taxon>
        <taxon>Pseudomonadati</taxon>
        <taxon>Pseudomonadota</taxon>
        <taxon>Betaproteobacteria</taxon>
        <taxon>Burkholderiales</taxon>
        <taxon>Comamonadaceae</taxon>
        <taxon>Ottowia</taxon>
    </lineage>
</organism>
<evidence type="ECO:0000313" key="1">
    <source>
        <dbReference type="EMBL" id="MDG9700341.1"/>
    </source>
</evidence>
<sequence length="93" mass="9682">PFFIGFGHQGAFAVDVVGGAACCALRDSLGNFSAKGVVAVLDSEVFCAVLDCCSASFFSQPAPASLMRLPCVMAVLLLPPTLPLSFSQFNLDH</sequence>
<gene>
    <name evidence="1" type="ORF">QB898_11590</name>
</gene>
<name>A0AAW6RPG2_9BURK</name>
<comment type="caution">
    <text evidence="1">The sequence shown here is derived from an EMBL/GenBank/DDBJ whole genome shotgun (WGS) entry which is preliminary data.</text>
</comment>
<reference evidence="1 2" key="1">
    <citation type="submission" date="2023-04" db="EMBL/GenBank/DDBJ databases">
        <title>Ottowia paracancer sp. nov., isolated from human stomach.</title>
        <authorList>
            <person name="Song Y."/>
        </authorList>
    </citation>
    <scope>NUCLEOTIDE SEQUENCE [LARGE SCALE GENOMIC DNA]</scope>
    <source>
        <strain evidence="1 2">10c7w1</strain>
    </source>
</reference>
<keyword evidence="2" id="KW-1185">Reference proteome</keyword>
<dbReference type="AlphaFoldDB" id="A0AAW6RPG2"/>
<feature type="non-terminal residue" evidence="1">
    <location>
        <position position="1"/>
    </location>
</feature>